<evidence type="ECO:0000313" key="3">
    <source>
        <dbReference type="EMBL" id="RKT55640.1"/>
    </source>
</evidence>
<dbReference type="GO" id="GO:0044550">
    <property type="term" value="P:secondary metabolite biosynthetic process"/>
    <property type="evidence" value="ECO:0007669"/>
    <property type="project" value="TreeGrafter"/>
</dbReference>
<dbReference type="Pfam" id="PF00501">
    <property type="entry name" value="AMP-binding"/>
    <property type="match status" value="1"/>
</dbReference>
<dbReference type="PANTHER" id="PTHR45527">
    <property type="entry name" value="NONRIBOSOMAL PEPTIDE SYNTHETASE"/>
    <property type="match status" value="1"/>
</dbReference>
<name>A0A495W3H0_9PSEU</name>
<dbReference type="InterPro" id="IPR000873">
    <property type="entry name" value="AMP-dep_synth/lig_dom"/>
</dbReference>
<comment type="caution">
    <text evidence="3">The sequence shown here is derived from an EMBL/GenBank/DDBJ whole genome shotgun (WGS) entry which is preliminary data.</text>
</comment>
<feature type="domain" description="AMP-binding enzyme C-terminal" evidence="2">
    <location>
        <begin position="386"/>
        <end position="460"/>
    </location>
</feature>
<dbReference type="AlphaFoldDB" id="A0A495W3H0"/>
<dbReference type="PRINTS" id="PR00154">
    <property type="entry name" value="AMPBINDING"/>
</dbReference>
<dbReference type="InterPro" id="IPR042099">
    <property type="entry name" value="ANL_N_sf"/>
</dbReference>
<protein>
    <submittedName>
        <fullName evidence="3">L-prolyl-[peptidyl carrier protein] synthetase</fullName>
    </submittedName>
</protein>
<gene>
    <name evidence="3" type="ORF">C8E97_4322</name>
</gene>
<dbReference type="SUPFAM" id="SSF56801">
    <property type="entry name" value="Acetyl-CoA synthetase-like"/>
    <property type="match status" value="1"/>
</dbReference>
<dbReference type="PROSITE" id="PS00455">
    <property type="entry name" value="AMP_BINDING"/>
    <property type="match status" value="1"/>
</dbReference>
<dbReference type="RefSeq" id="WP_246019064.1">
    <property type="nucleotide sequence ID" value="NZ_RBXO01000001.1"/>
</dbReference>
<dbReference type="Proteomes" id="UP000282084">
    <property type="component" value="Unassembled WGS sequence"/>
</dbReference>
<dbReference type="InterPro" id="IPR045851">
    <property type="entry name" value="AMP-bd_C_sf"/>
</dbReference>
<evidence type="ECO:0000259" key="1">
    <source>
        <dbReference type="Pfam" id="PF00501"/>
    </source>
</evidence>
<sequence length="475" mass="49374">MSGLHELVARAARRTPGAPAVHDGDRTLTYGELDALADRRAAGLAARGVGRGDRVVVWLDKSADAVAVLQAVLRLGAVYAPVARANPVTRVERIARGCGAALVVTDAGSCGGVPTAAVDELSGPAPYPPAADRAPDDPAYILYTSGSTGEPKGVVLSHRNASAFVAWAAGETGLTPRDRLANHAPFNFDLSVFDLYGAFHAGAAVDLVPPGLAYAPDELVDFLHGRGISVWYSVPSALTLMARRGGLLDRGRPPALRVCAFAGEPFPPPDLRALRAAWPGVRLFNWYGPTETNVCTSHEVTDADVARDAPPPIGSPCAGDDVWLDPDGEIVVSGPTVMLGYWGAAPHRGPYRTGDLGRYDEAGRLCYAGRRDAMVKVRGHRVEPGEVEAALAAHPAVAGAAVVVVGAGLDARLHAAVVPRDGARPGLLALKAHLAERLPGYMVVDSVSHVRELPRTANGKLDRAAVAAAVAAGAT</sequence>
<evidence type="ECO:0000259" key="2">
    <source>
        <dbReference type="Pfam" id="PF13193"/>
    </source>
</evidence>
<proteinExistence type="predicted"/>
<accession>A0A495W3H0</accession>
<feature type="domain" description="AMP-dependent synthetase/ligase" evidence="1">
    <location>
        <begin position="9"/>
        <end position="342"/>
    </location>
</feature>
<dbReference type="InterPro" id="IPR020459">
    <property type="entry name" value="AMP-binding"/>
</dbReference>
<dbReference type="GO" id="GO:0043041">
    <property type="term" value="P:amino acid activation for nonribosomal peptide biosynthetic process"/>
    <property type="evidence" value="ECO:0007669"/>
    <property type="project" value="TreeGrafter"/>
</dbReference>
<organism evidence="3 4">
    <name type="scientific">Saccharothrix australiensis</name>
    <dbReference type="NCBI Taxonomy" id="2072"/>
    <lineage>
        <taxon>Bacteria</taxon>
        <taxon>Bacillati</taxon>
        <taxon>Actinomycetota</taxon>
        <taxon>Actinomycetes</taxon>
        <taxon>Pseudonocardiales</taxon>
        <taxon>Pseudonocardiaceae</taxon>
        <taxon>Saccharothrix</taxon>
    </lineage>
</organism>
<dbReference type="EMBL" id="RBXO01000001">
    <property type="protein sequence ID" value="RKT55640.1"/>
    <property type="molecule type" value="Genomic_DNA"/>
</dbReference>
<dbReference type="Pfam" id="PF13193">
    <property type="entry name" value="AMP-binding_C"/>
    <property type="match status" value="1"/>
</dbReference>
<dbReference type="PANTHER" id="PTHR45527:SF1">
    <property type="entry name" value="FATTY ACID SYNTHASE"/>
    <property type="match status" value="1"/>
</dbReference>
<dbReference type="GO" id="GO:0005737">
    <property type="term" value="C:cytoplasm"/>
    <property type="evidence" value="ECO:0007669"/>
    <property type="project" value="TreeGrafter"/>
</dbReference>
<dbReference type="InterPro" id="IPR020845">
    <property type="entry name" value="AMP-binding_CS"/>
</dbReference>
<reference evidence="3 4" key="1">
    <citation type="submission" date="2018-10" db="EMBL/GenBank/DDBJ databases">
        <title>Sequencing the genomes of 1000 actinobacteria strains.</title>
        <authorList>
            <person name="Klenk H.-P."/>
        </authorList>
    </citation>
    <scope>NUCLEOTIDE SEQUENCE [LARGE SCALE GENOMIC DNA]</scope>
    <source>
        <strain evidence="3 4">DSM 43800</strain>
    </source>
</reference>
<evidence type="ECO:0000313" key="4">
    <source>
        <dbReference type="Proteomes" id="UP000282084"/>
    </source>
</evidence>
<dbReference type="Gene3D" id="3.30.300.30">
    <property type="match status" value="1"/>
</dbReference>
<dbReference type="Gene3D" id="3.40.50.12780">
    <property type="entry name" value="N-terminal domain of ligase-like"/>
    <property type="match status" value="1"/>
</dbReference>
<keyword evidence="4" id="KW-1185">Reference proteome</keyword>
<dbReference type="GO" id="GO:0031177">
    <property type="term" value="F:phosphopantetheine binding"/>
    <property type="evidence" value="ECO:0007669"/>
    <property type="project" value="TreeGrafter"/>
</dbReference>
<dbReference type="InterPro" id="IPR025110">
    <property type="entry name" value="AMP-bd_C"/>
</dbReference>